<keyword evidence="10" id="KW-1185">Reference proteome</keyword>
<dbReference type="Proteomes" id="UP000318733">
    <property type="component" value="Unassembled WGS sequence"/>
</dbReference>
<dbReference type="InterPro" id="IPR057275">
    <property type="entry name" value="Beta-barrel_GLAA-B_I"/>
</dbReference>
<sequence>MQTGNLFSRSSILIVLALFFALGLKAQAKHTRPSAGITYFIDPAKGNDHNTGTAVGKPWKTFEQLNRLTLSAGDGVKVIAPGSFHTSLVLKAMGTKERPVKVWFAPGRYNFFPDGATKRQLHITNTNDTPYALKAIALMFDSCKYVDVEASNAATIVLRGKMIETFVNACDHIRLSGLNFDYQRPTVSELKVLSVTNNYADVLINKDSKYTIKDSLLTWQGEGWSYRPGWYWQVLDPATNELERTDISIEKAKFSSMGGNKVRIHFAKNPGFKAGLIYQNRDVTRDCAGIFMRNSSNLWLKDLNIYFMHGMGVVSQYCNNIKIDHVAVKPSASSGRTCAAWADILHFAGCKGKIEVGNSYLSGANDDAINVHGIHLKIIEKPAAKQLRVKFMHDQTYGFNAYAEGDSIDFIKPQTLLAYGSNVVTESKMLNDKEILLTLQSPVTADVQLGDAIENTTATPQVWIHHTTIARIPTRGILTTTRRKIVIENNNFQRTHMSGVSVSDDAANWYESGMVKDLTISSNNFYYCGEPVIAIHPENQETGNVAVHSNITMIGNHFYLKDNNILSAKNTASIRLINNDIQLKGQLKKIDDLVKLDHCTDVKISPNNINALNK</sequence>
<keyword evidence="4" id="KW-0677">Repeat</keyword>
<evidence type="ECO:0000256" key="2">
    <source>
        <dbReference type="ARBA" id="ARBA00001271"/>
    </source>
</evidence>
<evidence type="ECO:0000256" key="4">
    <source>
        <dbReference type="ARBA" id="ARBA00022737"/>
    </source>
</evidence>
<keyword evidence="5" id="KW-0378">Hydrolase</keyword>
<evidence type="ECO:0000259" key="8">
    <source>
        <dbReference type="Pfam" id="PF23764"/>
    </source>
</evidence>
<dbReference type="Pfam" id="PF23764">
    <property type="entry name" value="Beta-barrel_GLAA-B_II"/>
    <property type="match status" value="1"/>
</dbReference>
<feature type="domain" description="GLAA-B beta-barrel" evidence="7">
    <location>
        <begin position="188"/>
        <end position="275"/>
    </location>
</feature>
<dbReference type="EMBL" id="VLPK01000001">
    <property type="protein sequence ID" value="TSJ44374.1"/>
    <property type="molecule type" value="Genomic_DNA"/>
</dbReference>
<dbReference type="Gene3D" id="2.160.20.10">
    <property type="entry name" value="Single-stranded right-handed beta-helix, Pectin lyase-like"/>
    <property type="match status" value="2"/>
</dbReference>
<comment type="caution">
    <text evidence="9">The sequence shown here is derived from an EMBL/GenBank/DDBJ whole genome shotgun (WGS) entry which is preliminary data.</text>
</comment>
<dbReference type="InterPro" id="IPR012334">
    <property type="entry name" value="Pectin_lyas_fold"/>
</dbReference>
<name>A0A556MWR7_9SPHI</name>
<dbReference type="GO" id="GO:0004557">
    <property type="term" value="F:alpha-galactosidase activity"/>
    <property type="evidence" value="ECO:0007669"/>
    <property type="project" value="UniProtKB-EC"/>
</dbReference>
<feature type="domain" description="GLAA-B beta-barrel" evidence="8">
    <location>
        <begin position="386"/>
        <end position="453"/>
    </location>
</feature>
<evidence type="ECO:0000313" key="10">
    <source>
        <dbReference type="Proteomes" id="UP000318733"/>
    </source>
</evidence>
<protein>
    <recommendedName>
        <fullName evidence="11">Right-handed parallel beta-helix repeat-containing protein</fullName>
    </recommendedName>
</protein>
<evidence type="ECO:0000256" key="3">
    <source>
        <dbReference type="ARBA" id="ARBA00022729"/>
    </source>
</evidence>
<evidence type="ECO:0000256" key="5">
    <source>
        <dbReference type="ARBA" id="ARBA00022801"/>
    </source>
</evidence>
<evidence type="ECO:0000256" key="1">
    <source>
        <dbReference type="ARBA" id="ARBA00001255"/>
    </source>
</evidence>
<proteinExistence type="predicted"/>
<evidence type="ECO:0000313" key="9">
    <source>
        <dbReference type="EMBL" id="TSJ44374.1"/>
    </source>
</evidence>
<organism evidence="9 10">
    <name type="scientific">Mucilaginibacter corticis</name>
    <dbReference type="NCBI Taxonomy" id="2597670"/>
    <lineage>
        <taxon>Bacteria</taxon>
        <taxon>Pseudomonadati</taxon>
        <taxon>Bacteroidota</taxon>
        <taxon>Sphingobacteriia</taxon>
        <taxon>Sphingobacteriales</taxon>
        <taxon>Sphingobacteriaceae</taxon>
        <taxon>Mucilaginibacter</taxon>
    </lineage>
</organism>
<gene>
    <name evidence="9" type="ORF">FO440_09400</name>
</gene>
<evidence type="ECO:0000256" key="6">
    <source>
        <dbReference type="ARBA" id="ARBA00023295"/>
    </source>
</evidence>
<dbReference type="AlphaFoldDB" id="A0A556MWR7"/>
<keyword evidence="3" id="KW-0732">Signal</keyword>
<dbReference type="InterPro" id="IPR011050">
    <property type="entry name" value="Pectin_lyase_fold/virulence"/>
</dbReference>
<comment type="catalytic activity">
    <reaction evidence="2">
        <text>Hydrolysis of terminal, non-reducing branched (1-&gt;3)-alpha-D-galactosidic residues, producing free D-galactose.</text>
        <dbReference type="EC" id="3.2.1.n1"/>
    </reaction>
</comment>
<dbReference type="SUPFAM" id="SSF51126">
    <property type="entry name" value="Pectin lyase-like"/>
    <property type="match status" value="1"/>
</dbReference>
<reference evidence="9 10" key="1">
    <citation type="submission" date="2019-07" db="EMBL/GenBank/DDBJ databases">
        <authorList>
            <person name="Huq M.A."/>
        </authorList>
    </citation>
    <scope>NUCLEOTIDE SEQUENCE [LARGE SCALE GENOMIC DNA]</scope>
    <source>
        <strain evidence="9 10">MAH-19</strain>
    </source>
</reference>
<dbReference type="InterPro" id="IPR056441">
    <property type="entry name" value="Beta-barrel_GLAA-B_II"/>
</dbReference>
<dbReference type="OrthoDB" id="9807299at2"/>
<accession>A0A556MWR7</accession>
<dbReference type="RefSeq" id="WP_144247935.1">
    <property type="nucleotide sequence ID" value="NZ_VLPK01000001.1"/>
</dbReference>
<evidence type="ECO:0008006" key="11">
    <source>
        <dbReference type="Google" id="ProtNLM"/>
    </source>
</evidence>
<keyword evidence="6" id="KW-0326">Glycosidase</keyword>
<dbReference type="Pfam" id="PF23763">
    <property type="entry name" value="Beta-barrel_GLAA-B_I"/>
    <property type="match status" value="1"/>
</dbReference>
<evidence type="ECO:0000259" key="7">
    <source>
        <dbReference type="Pfam" id="PF23763"/>
    </source>
</evidence>
<comment type="catalytic activity">
    <reaction evidence="1">
        <text>Hydrolysis of terminal, non-reducing alpha-D-galactose residues in alpha-D-galactosides, including galactose oligosaccharides, galactomannans and galactolipids.</text>
        <dbReference type="EC" id="3.2.1.22"/>
    </reaction>
</comment>